<dbReference type="RefSeq" id="WP_271657510.1">
    <property type="nucleotide sequence ID" value="NZ_JAIVFG010000155.1"/>
</dbReference>
<proteinExistence type="predicted"/>
<comment type="caution">
    <text evidence="2">The sequence shown here is derived from an EMBL/GenBank/DDBJ whole genome shotgun (WGS) entry which is preliminary data.</text>
</comment>
<gene>
    <name evidence="2" type="ORF">LBW59_25645</name>
</gene>
<organism evidence="2 3">
    <name type="scientific">Ralstonia solanacearum</name>
    <name type="common">Pseudomonas solanacearum</name>
    <dbReference type="NCBI Taxonomy" id="305"/>
    <lineage>
        <taxon>Bacteria</taxon>
        <taxon>Pseudomonadati</taxon>
        <taxon>Pseudomonadota</taxon>
        <taxon>Betaproteobacteria</taxon>
        <taxon>Burkholderiales</taxon>
        <taxon>Burkholderiaceae</taxon>
        <taxon>Ralstonia</taxon>
        <taxon>Ralstonia solanacearum species complex</taxon>
    </lineage>
</organism>
<feature type="compositionally biased region" description="Polar residues" evidence="1">
    <location>
        <begin position="53"/>
        <end position="71"/>
    </location>
</feature>
<name>A0AAW5ZVB5_RALSL</name>
<accession>A0AAW5ZVB5</accession>
<dbReference type="AlphaFoldDB" id="A0AAW5ZVB5"/>
<evidence type="ECO:0000256" key="1">
    <source>
        <dbReference type="SAM" id="MobiDB-lite"/>
    </source>
</evidence>
<evidence type="ECO:0000313" key="2">
    <source>
        <dbReference type="EMBL" id="MDB0574111.1"/>
    </source>
</evidence>
<sequence length="81" mass="8798">PSLNRGACGRQTGSHEATPYNKTFGEFHRCASRYRPAHALRLSSRVPLHNNKISKNNTAITQVPLTPSAATTAPGARSWRG</sequence>
<dbReference type="EMBL" id="JAIVFG010000155">
    <property type="protein sequence ID" value="MDB0574111.1"/>
    <property type="molecule type" value="Genomic_DNA"/>
</dbReference>
<dbReference type="Proteomes" id="UP001144050">
    <property type="component" value="Unassembled WGS sequence"/>
</dbReference>
<feature type="region of interest" description="Disordered" evidence="1">
    <location>
        <begin position="1"/>
        <end position="21"/>
    </location>
</feature>
<reference evidence="2" key="1">
    <citation type="submission" date="2021-09" db="EMBL/GenBank/DDBJ databases">
        <title>Genomic analysis of Ralstonia spp.</title>
        <authorList>
            <person name="Aburjaile F."/>
            <person name="Ariute J.C."/>
            <person name="Pais A.K.L."/>
            <person name="Albuquerque G.M.R."/>
            <person name="Silva A.M.F."/>
            <person name="Brenig B."/>
            <person name="Azevedo V."/>
            <person name="Matiuzzi M."/>
            <person name="Ramos R."/>
            <person name="Goes-Neto A."/>
            <person name="Soares S."/>
            <person name="Iseppon A.M.B."/>
            <person name="Souza E."/>
            <person name="Gama M."/>
        </authorList>
    </citation>
    <scope>NUCLEOTIDE SEQUENCE</scope>
    <source>
        <strain evidence="2">CCRMRs91</strain>
    </source>
</reference>
<feature type="non-terminal residue" evidence="2">
    <location>
        <position position="1"/>
    </location>
</feature>
<protein>
    <submittedName>
        <fullName evidence="2">Uncharacterized protein</fullName>
    </submittedName>
</protein>
<evidence type="ECO:0000313" key="3">
    <source>
        <dbReference type="Proteomes" id="UP001144050"/>
    </source>
</evidence>
<feature type="region of interest" description="Disordered" evidence="1">
    <location>
        <begin position="53"/>
        <end position="81"/>
    </location>
</feature>